<protein>
    <recommendedName>
        <fullName evidence="1">RNA polymerase sigma-70 region 4 domain-containing protein</fullName>
    </recommendedName>
</protein>
<keyword evidence="3" id="KW-1185">Reference proteome</keyword>
<proteinExistence type="predicted"/>
<sequence length="104" mass="11623">MKHTDTQPAAGLLSAAYSPIPPGALYPAELLTELIKGVFMLDPELRDVVGLRFLGATYREIGEQLGISTQLAEMRHKRALRDWPALRPLFPEKVAKRSRRKGRA</sequence>
<dbReference type="InterPro" id="IPR007630">
    <property type="entry name" value="RNA_pol_sigma70_r4"/>
</dbReference>
<dbReference type="RefSeq" id="WP_136082173.1">
    <property type="nucleotide sequence ID" value="NZ_CAAHFG010000004.1"/>
</dbReference>
<name>A0A6C2UBH3_PONDE</name>
<evidence type="ECO:0000313" key="2">
    <source>
        <dbReference type="EMBL" id="VGO16636.1"/>
    </source>
</evidence>
<organism evidence="2 3">
    <name type="scientific">Pontiella desulfatans</name>
    <dbReference type="NCBI Taxonomy" id="2750659"/>
    <lineage>
        <taxon>Bacteria</taxon>
        <taxon>Pseudomonadati</taxon>
        <taxon>Kiritimatiellota</taxon>
        <taxon>Kiritimatiellia</taxon>
        <taxon>Kiritimatiellales</taxon>
        <taxon>Pontiellaceae</taxon>
        <taxon>Pontiella</taxon>
    </lineage>
</organism>
<dbReference type="Gene3D" id="1.10.10.10">
    <property type="entry name" value="Winged helix-like DNA-binding domain superfamily/Winged helix DNA-binding domain"/>
    <property type="match status" value="1"/>
</dbReference>
<gene>
    <name evidence="2" type="ORF">PDESU_05227</name>
</gene>
<evidence type="ECO:0000259" key="1">
    <source>
        <dbReference type="Pfam" id="PF04545"/>
    </source>
</evidence>
<evidence type="ECO:0000313" key="3">
    <source>
        <dbReference type="Proteomes" id="UP000366872"/>
    </source>
</evidence>
<dbReference type="AlphaFoldDB" id="A0A6C2UBH3"/>
<dbReference type="GO" id="GO:0003700">
    <property type="term" value="F:DNA-binding transcription factor activity"/>
    <property type="evidence" value="ECO:0007669"/>
    <property type="project" value="InterPro"/>
</dbReference>
<dbReference type="Pfam" id="PF04545">
    <property type="entry name" value="Sigma70_r4"/>
    <property type="match status" value="1"/>
</dbReference>
<reference evidence="2 3" key="1">
    <citation type="submission" date="2019-04" db="EMBL/GenBank/DDBJ databases">
        <authorList>
            <person name="Van Vliet M D."/>
        </authorList>
    </citation>
    <scope>NUCLEOTIDE SEQUENCE [LARGE SCALE GENOMIC DNA]</scope>
    <source>
        <strain evidence="2 3">F1</strain>
    </source>
</reference>
<dbReference type="Proteomes" id="UP000366872">
    <property type="component" value="Unassembled WGS sequence"/>
</dbReference>
<dbReference type="InterPro" id="IPR013324">
    <property type="entry name" value="RNA_pol_sigma_r3/r4-like"/>
</dbReference>
<feature type="domain" description="RNA polymerase sigma-70 region 4" evidence="1">
    <location>
        <begin position="41"/>
        <end position="81"/>
    </location>
</feature>
<dbReference type="InterPro" id="IPR036388">
    <property type="entry name" value="WH-like_DNA-bd_sf"/>
</dbReference>
<dbReference type="SUPFAM" id="SSF88659">
    <property type="entry name" value="Sigma3 and sigma4 domains of RNA polymerase sigma factors"/>
    <property type="match status" value="1"/>
</dbReference>
<accession>A0A6C2UBH3</accession>
<dbReference type="GO" id="GO:0006352">
    <property type="term" value="P:DNA-templated transcription initiation"/>
    <property type="evidence" value="ECO:0007669"/>
    <property type="project" value="InterPro"/>
</dbReference>
<dbReference type="EMBL" id="CAAHFG010000004">
    <property type="protein sequence ID" value="VGO16636.1"/>
    <property type="molecule type" value="Genomic_DNA"/>
</dbReference>